<name>A0A2J6WWS4_9CHLR</name>
<dbReference type="Proteomes" id="UP000243376">
    <property type="component" value="Unassembled WGS sequence"/>
</dbReference>
<dbReference type="InterPro" id="IPR029058">
    <property type="entry name" value="AB_hydrolase_fold"/>
</dbReference>
<evidence type="ECO:0000313" key="3">
    <source>
        <dbReference type="Proteomes" id="UP000243376"/>
    </source>
</evidence>
<keyword evidence="2" id="KW-0378">Hydrolase</keyword>
<dbReference type="Gene3D" id="3.40.50.1820">
    <property type="entry name" value="alpha/beta hydrolase"/>
    <property type="match status" value="1"/>
</dbReference>
<dbReference type="InterPro" id="IPR000073">
    <property type="entry name" value="AB_hydrolase_1"/>
</dbReference>
<accession>A0A2J6WWS4</accession>
<dbReference type="GO" id="GO:0016787">
    <property type="term" value="F:hydrolase activity"/>
    <property type="evidence" value="ECO:0007669"/>
    <property type="project" value="UniProtKB-KW"/>
</dbReference>
<feature type="domain" description="AB hydrolase-1" evidence="1">
    <location>
        <begin position="35"/>
        <end position="281"/>
    </location>
</feature>
<evidence type="ECO:0000259" key="1">
    <source>
        <dbReference type="Pfam" id="PF12697"/>
    </source>
</evidence>
<dbReference type="Pfam" id="PF12697">
    <property type="entry name" value="Abhydrolase_6"/>
    <property type="match status" value="1"/>
</dbReference>
<protein>
    <submittedName>
        <fullName evidence="2">Alpha/beta hydrolase</fullName>
    </submittedName>
</protein>
<sequence>MTYKSLLPLLPVQPTFFTWRDEEVAMYQAGTGQPVLLIHSINAAASVFEMREPFQRLSQHFQVHACDLLGYGNSSRPQWRYRATIYVDLIQALIERIGTPTAPIAVIASSLGAAYAVVAAEHRPELVSRLVLICPTGIGQLDRSPDIGAYTIYQYLRSPIGRILYRLLTTRTSIRLFLTRQAYANPANVTRERIETYYRTCRQPGAYYAPICFLSGLLNCNIAQAFARLTIPTLLVWGSDATISPLRLVSNFVRSRTGVKVVTIAQASLLVQDEQPEAFIAQVTPFLVGNTSR</sequence>
<dbReference type="PRINTS" id="PR00111">
    <property type="entry name" value="ABHYDROLASE"/>
</dbReference>
<reference evidence="2 3" key="1">
    <citation type="submission" date="2018-01" db="EMBL/GenBank/DDBJ databases">
        <title>Metagenomic assembled genomes from two thermal pools in the Uzon Caldera, Kamchatka, Russia.</title>
        <authorList>
            <person name="Wilkins L."/>
            <person name="Ettinger C."/>
        </authorList>
    </citation>
    <scope>NUCLEOTIDE SEQUENCE [LARGE SCALE GENOMIC DNA]</scope>
    <source>
        <strain evidence="2">ZAV-02</strain>
    </source>
</reference>
<dbReference type="PANTHER" id="PTHR46438">
    <property type="entry name" value="ALPHA/BETA-HYDROLASES SUPERFAMILY PROTEIN"/>
    <property type="match status" value="1"/>
</dbReference>
<dbReference type="PANTHER" id="PTHR46438:SF2">
    <property type="entry name" value="ALPHA_BETA-HYDROLASES SUPERFAMILY PROTEIN"/>
    <property type="match status" value="1"/>
</dbReference>
<gene>
    <name evidence="2" type="ORF">C0184_14030</name>
</gene>
<proteinExistence type="predicted"/>
<comment type="caution">
    <text evidence="2">The sequence shown here is derived from an EMBL/GenBank/DDBJ whole genome shotgun (WGS) entry which is preliminary data.</text>
</comment>
<dbReference type="SUPFAM" id="SSF53474">
    <property type="entry name" value="alpha/beta-Hydrolases"/>
    <property type="match status" value="1"/>
</dbReference>
<organism evidence="2 3">
    <name type="scientific">Chloroflexus aggregans</name>
    <dbReference type="NCBI Taxonomy" id="152260"/>
    <lineage>
        <taxon>Bacteria</taxon>
        <taxon>Bacillati</taxon>
        <taxon>Chloroflexota</taxon>
        <taxon>Chloroflexia</taxon>
        <taxon>Chloroflexales</taxon>
        <taxon>Chloroflexineae</taxon>
        <taxon>Chloroflexaceae</taxon>
        <taxon>Chloroflexus</taxon>
    </lineage>
</organism>
<evidence type="ECO:0000313" key="2">
    <source>
        <dbReference type="EMBL" id="PMP75395.1"/>
    </source>
</evidence>
<dbReference type="EMBL" id="PNIQ01000942">
    <property type="protein sequence ID" value="PMP75395.1"/>
    <property type="molecule type" value="Genomic_DNA"/>
</dbReference>
<dbReference type="AlphaFoldDB" id="A0A2J6WWS4"/>